<evidence type="ECO:0000256" key="3">
    <source>
        <dbReference type="ARBA" id="ARBA00004763"/>
    </source>
</evidence>
<dbReference type="GO" id="GO:0004156">
    <property type="term" value="F:dihydropteroate synthase activity"/>
    <property type="evidence" value="ECO:0007669"/>
    <property type="project" value="UniProtKB-EC"/>
</dbReference>
<evidence type="ECO:0000259" key="15">
    <source>
        <dbReference type="PROSITE" id="PS50972"/>
    </source>
</evidence>
<evidence type="ECO:0000256" key="12">
    <source>
        <dbReference type="ARBA" id="ARBA00030193"/>
    </source>
</evidence>
<dbReference type="PANTHER" id="PTHR20941:SF1">
    <property type="entry name" value="FOLIC ACID SYNTHESIS PROTEIN FOL1"/>
    <property type="match status" value="1"/>
</dbReference>
<dbReference type="Proteomes" id="UP001157439">
    <property type="component" value="Unassembled WGS sequence"/>
</dbReference>
<evidence type="ECO:0000313" key="16">
    <source>
        <dbReference type="EMBL" id="GLS83671.1"/>
    </source>
</evidence>
<comment type="function">
    <text evidence="13 14">Catalyzes the condensation of para-aminobenzoate (pABA) with 6-hydroxymethyl-7,8-dihydropterin diphosphate (DHPt-PP) to form 7,8-dihydropteroate (H2Pte), the immediate precursor of folate derivatives.</text>
</comment>
<accession>A0AA37TSM2</accession>
<dbReference type="InterPro" id="IPR045031">
    <property type="entry name" value="DHP_synth-like"/>
</dbReference>
<evidence type="ECO:0000256" key="8">
    <source>
        <dbReference type="ARBA" id="ARBA00022679"/>
    </source>
</evidence>
<dbReference type="RefSeq" id="WP_095498706.1">
    <property type="nucleotide sequence ID" value="NZ_BSPO01000003.1"/>
</dbReference>
<dbReference type="EC" id="2.5.1.15" evidence="6 14"/>
<comment type="cofactor">
    <cofactor evidence="2 14">
        <name>Mg(2+)</name>
        <dbReference type="ChEBI" id="CHEBI:18420"/>
    </cofactor>
</comment>
<dbReference type="GO" id="GO:0046872">
    <property type="term" value="F:metal ion binding"/>
    <property type="evidence" value="ECO:0007669"/>
    <property type="project" value="UniProtKB-KW"/>
</dbReference>
<dbReference type="InterPro" id="IPR000489">
    <property type="entry name" value="Pterin-binding_dom"/>
</dbReference>
<dbReference type="EMBL" id="BSPO01000003">
    <property type="protein sequence ID" value="GLS83671.1"/>
    <property type="molecule type" value="Genomic_DNA"/>
</dbReference>
<evidence type="ECO:0000256" key="7">
    <source>
        <dbReference type="ARBA" id="ARBA00016919"/>
    </source>
</evidence>
<evidence type="ECO:0000256" key="14">
    <source>
        <dbReference type="RuleBase" id="RU361205"/>
    </source>
</evidence>
<organism evidence="16 17">
    <name type="scientific">Paraferrimonas haliotis</name>
    <dbReference type="NCBI Taxonomy" id="2013866"/>
    <lineage>
        <taxon>Bacteria</taxon>
        <taxon>Pseudomonadati</taxon>
        <taxon>Pseudomonadota</taxon>
        <taxon>Gammaproteobacteria</taxon>
        <taxon>Alteromonadales</taxon>
        <taxon>Ferrimonadaceae</taxon>
        <taxon>Paraferrimonas</taxon>
    </lineage>
</organism>
<keyword evidence="10 14" id="KW-0460">Magnesium</keyword>
<dbReference type="GO" id="GO:0005829">
    <property type="term" value="C:cytosol"/>
    <property type="evidence" value="ECO:0007669"/>
    <property type="project" value="TreeGrafter"/>
</dbReference>
<name>A0AA37TSM2_9GAMM</name>
<comment type="subunit">
    <text evidence="5">Homodimer.</text>
</comment>
<dbReference type="NCBIfam" id="TIGR01496">
    <property type="entry name" value="DHPS"/>
    <property type="match status" value="1"/>
</dbReference>
<gene>
    <name evidence="16" type="primary">folP</name>
    <name evidence="16" type="ORF">GCM10007894_16480</name>
</gene>
<evidence type="ECO:0000256" key="4">
    <source>
        <dbReference type="ARBA" id="ARBA00009503"/>
    </source>
</evidence>
<evidence type="ECO:0000256" key="2">
    <source>
        <dbReference type="ARBA" id="ARBA00001946"/>
    </source>
</evidence>
<evidence type="ECO:0000256" key="10">
    <source>
        <dbReference type="ARBA" id="ARBA00022842"/>
    </source>
</evidence>
<comment type="caution">
    <text evidence="16">The sequence shown here is derived from an EMBL/GenBank/DDBJ whole genome shotgun (WGS) entry which is preliminary data.</text>
</comment>
<feature type="domain" description="Pterin-binding" evidence="15">
    <location>
        <begin position="16"/>
        <end position="269"/>
    </location>
</feature>
<dbReference type="PROSITE" id="PS50972">
    <property type="entry name" value="PTERIN_BINDING"/>
    <property type="match status" value="1"/>
</dbReference>
<comment type="pathway">
    <text evidence="3 14">Cofactor biosynthesis; tetrahydrofolate biosynthesis; 7,8-dihydrofolate from 2-amino-4-hydroxy-6-hydroxymethyl-7,8-dihydropteridine diphosphate and 4-aminobenzoate: step 1/2.</text>
</comment>
<dbReference type="InterPro" id="IPR006390">
    <property type="entry name" value="DHP_synth_dom"/>
</dbReference>
<evidence type="ECO:0000256" key="11">
    <source>
        <dbReference type="ARBA" id="ARBA00022909"/>
    </source>
</evidence>
<protein>
    <recommendedName>
        <fullName evidence="7 14">Dihydropteroate synthase</fullName>
        <shortName evidence="14">DHPS</shortName>
        <ecNumber evidence="6 14">2.5.1.15</ecNumber>
    </recommendedName>
    <alternativeName>
        <fullName evidence="12 14">Dihydropteroate pyrophosphorylase</fullName>
    </alternativeName>
</protein>
<dbReference type="GO" id="GO:0046656">
    <property type="term" value="P:folic acid biosynthetic process"/>
    <property type="evidence" value="ECO:0007669"/>
    <property type="project" value="UniProtKB-KW"/>
</dbReference>
<evidence type="ECO:0000256" key="6">
    <source>
        <dbReference type="ARBA" id="ARBA00012458"/>
    </source>
</evidence>
<dbReference type="CDD" id="cd00739">
    <property type="entry name" value="DHPS"/>
    <property type="match status" value="1"/>
</dbReference>
<keyword evidence="11 14" id="KW-0289">Folate biosynthesis</keyword>
<dbReference type="FunFam" id="3.20.20.20:FF:000004">
    <property type="entry name" value="Dihydropteroate synthase"/>
    <property type="match status" value="1"/>
</dbReference>
<evidence type="ECO:0000256" key="13">
    <source>
        <dbReference type="ARBA" id="ARBA00053449"/>
    </source>
</evidence>
<comment type="similarity">
    <text evidence="4 14">Belongs to the DHPS family.</text>
</comment>
<sequence>MKTLAFKRKTLDLSQPQVMGILNTTPDSFSDGGRYQQLQAAIEQGLAMVKAGATLLDIGGESTRPGAKDVGVDEELDRVIPVIRGIRQFDSNTLISVDTSKPEVMLAAVEAGADMINDVYALRREGALQAAAECQVPVCLMHMQGEPRTMQANPSYDDLITDINAFFEERILACLEAGIAKELLLLDPGLGFGKSLVHNYQIMNQLKRFSKFELPLLVGASRKSMIGTLLNKPVQQRVAGSVSAALYAAVNGAQILRVHDVAQTCDALAVWTACENPIIT</sequence>
<comment type="catalytic activity">
    <reaction evidence="1">
        <text>(7,8-dihydropterin-6-yl)methyl diphosphate + 4-aminobenzoate = 7,8-dihydropteroate + diphosphate</text>
        <dbReference type="Rhea" id="RHEA:19949"/>
        <dbReference type="ChEBI" id="CHEBI:17836"/>
        <dbReference type="ChEBI" id="CHEBI:17839"/>
        <dbReference type="ChEBI" id="CHEBI:33019"/>
        <dbReference type="ChEBI" id="CHEBI:72950"/>
        <dbReference type="EC" id="2.5.1.15"/>
    </reaction>
</comment>
<dbReference type="SUPFAM" id="SSF51717">
    <property type="entry name" value="Dihydropteroate synthetase-like"/>
    <property type="match status" value="1"/>
</dbReference>
<evidence type="ECO:0000256" key="5">
    <source>
        <dbReference type="ARBA" id="ARBA00011738"/>
    </source>
</evidence>
<dbReference type="GO" id="GO:0046654">
    <property type="term" value="P:tetrahydrofolate biosynthetic process"/>
    <property type="evidence" value="ECO:0007669"/>
    <property type="project" value="TreeGrafter"/>
</dbReference>
<dbReference type="Gene3D" id="3.20.20.20">
    <property type="entry name" value="Dihydropteroate synthase-like"/>
    <property type="match status" value="1"/>
</dbReference>
<dbReference type="PANTHER" id="PTHR20941">
    <property type="entry name" value="FOLATE SYNTHESIS PROTEINS"/>
    <property type="match status" value="1"/>
</dbReference>
<dbReference type="InterPro" id="IPR011005">
    <property type="entry name" value="Dihydropteroate_synth-like_sf"/>
</dbReference>
<proteinExistence type="inferred from homology"/>
<dbReference type="PROSITE" id="PS00793">
    <property type="entry name" value="DHPS_2"/>
    <property type="match status" value="1"/>
</dbReference>
<evidence type="ECO:0000256" key="1">
    <source>
        <dbReference type="ARBA" id="ARBA00000012"/>
    </source>
</evidence>
<keyword evidence="8 14" id="KW-0808">Transferase</keyword>
<keyword evidence="9 14" id="KW-0479">Metal-binding</keyword>
<reference evidence="16 17" key="1">
    <citation type="journal article" date="2014" name="Int. J. Syst. Evol. Microbiol.">
        <title>Complete genome sequence of Corynebacterium casei LMG S-19264T (=DSM 44701T), isolated from a smear-ripened cheese.</title>
        <authorList>
            <consortium name="US DOE Joint Genome Institute (JGI-PGF)"/>
            <person name="Walter F."/>
            <person name="Albersmeier A."/>
            <person name="Kalinowski J."/>
            <person name="Ruckert C."/>
        </authorList>
    </citation>
    <scope>NUCLEOTIDE SEQUENCE [LARGE SCALE GENOMIC DNA]</scope>
    <source>
        <strain evidence="16 17">NBRC 112785</strain>
    </source>
</reference>
<evidence type="ECO:0000256" key="9">
    <source>
        <dbReference type="ARBA" id="ARBA00022723"/>
    </source>
</evidence>
<dbReference type="Pfam" id="PF00809">
    <property type="entry name" value="Pterin_bind"/>
    <property type="match status" value="1"/>
</dbReference>
<dbReference type="AlphaFoldDB" id="A0AA37TSM2"/>
<dbReference type="PROSITE" id="PS00792">
    <property type="entry name" value="DHPS_1"/>
    <property type="match status" value="1"/>
</dbReference>
<keyword evidence="17" id="KW-1185">Reference proteome</keyword>
<evidence type="ECO:0000313" key="17">
    <source>
        <dbReference type="Proteomes" id="UP001157439"/>
    </source>
</evidence>